<evidence type="ECO:0000313" key="2">
    <source>
        <dbReference type="EMBL" id="TKC07420.1"/>
    </source>
</evidence>
<dbReference type="InterPro" id="IPR019734">
    <property type="entry name" value="TPR_rpt"/>
</dbReference>
<organism evidence="2 3">
    <name type="scientific">Pedobacter frigoris</name>
    <dbReference type="NCBI Taxonomy" id="2571272"/>
    <lineage>
        <taxon>Bacteria</taxon>
        <taxon>Pseudomonadati</taxon>
        <taxon>Bacteroidota</taxon>
        <taxon>Sphingobacteriia</taxon>
        <taxon>Sphingobacteriales</taxon>
        <taxon>Sphingobacteriaceae</taxon>
        <taxon>Pedobacter</taxon>
    </lineage>
</organism>
<dbReference type="SUPFAM" id="SSF48452">
    <property type="entry name" value="TPR-like"/>
    <property type="match status" value="1"/>
</dbReference>
<dbReference type="Pfam" id="PF13181">
    <property type="entry name" value="TPR_8"/>
    <property type="match status" value="1"/>
</dbReference>
<feature type="region of interest" description="Disordered" evidence="1">
    <location>
        <begin position="761"/>
        <end position="801"/>
    </location>
</feature>
<accession>A0A4U1CK67</accession>
<evidence type="ECO:0000256" key="1">
    <source>
        <dbReference type="SAM" id="MobiDB-lite"/>
    </source>
</evidence>
<evidence type="ECO:0000313" key="3">
    <source>
        <dbReference type="Proteomes" id="UP000307244"/>
    </source>
</evidence>
<dbReference type="PROSITE" id="PS51257">
    <property type="entry name" value="PROKAR_LIPOPROTEIN"/>
    <property type="match status" value="1"/>
</dbReference>
<dbReference type="InterPro" id="IPR011990">
    <property type="entry name" value="TPR-like_helical_dom_sf"/>
</dbReference>
<name>A0A4U1CK67_9SPHI</name>
<reference evidence="2 3" key="1">
    <citation type="submission" date="2019-04" db="EMBL/GenBank/DDBJ databases">
        <title>Pedobacter sp. RP-3-15 sp. nov., isolated from Arctic soil.</title>
        <authorList>
            <person name="Dahal R.H."/>
            <person name="Kim D.-U."/>
        </authorList>
    </citation>
    <scope>NUCLEOTIDE SEQUENCE [LARGE SCALE GENOMIC DNA]</scope>
    <source>
        <strain evidence="2 3">RP-3-15</strain>
    </source>
</reference>
<gene>
    <name evidence="2" type="ORF">FA047_09240</name>
</gene>
<dbReference type="Gene3D" id="1.25.40.10">
    <property type="entry name" value="Tetratricopeptide repeat domain"/>
    <property type="match status" value="4"/>
</dbReference>
<feature type="compositionally biased region" description="Polar residues" evidence="1">
    <location>
        <begin position="761"/>
        <end position="780"/>
    </location>
</feature>
<protein>
    <submittedName>
        <fullName evidence="2">Tetratricopeptide repeat protein</fullName>
    </submittedName>
</protein>
<dbReference type="EMBL" id="SWBQ01000002">
    <property type="protein sequence ID" value="TKC07420.1"/>
    <property type="molecule type" value="Genomic_DNA"/>
</dbReference>
<dbReference type="AlphaFoldDB" id="A0A4U1CK67"/>
<dbReference type="OrthoDB" id="1522549at2"/>
<keyword evidence="3" id="KW-1185">Reference proteome</keyword>
<comment type="caution">
    <text evidence="2">The sequence shown here is derived from an EMBL/GenBank/DDBJ whole genome shotgun (WGS) entry which is preliminary data.</text>
</comment>
<dbReference type="Proteomes" id="UP000307244">
    <property type="component" value="Unassembled WGS sequence"/>
</dbReference>
<proteinExistence type="predicted"/>
<sequence>MKNYATHNLKVILFSLCICIIYSCGSQKDTATSRSMQNLSARYNYIYNSKVILANHQTALAETYIDNYDQVLPLYLGPDVDIAQANVSLNLKPMEDIIKKAQAIILDKSYSNYIDESYILLGKANFYNGNYFNAAEYFDYTAKTYRNNINSFVEALNWKARSLMQLRRLKEANQTLDSLEYIIPEVKKQSNLADPFATLAQMCIYLNNDTAAISYLRDAIKASNQGQNKIRWTYILGQLYEKQKDYQNAMLSYRRVVKSNAPFEMYFNANLSRIKIRGLQNGVKTDKQKELLTLLKDDKNFDYNDQVYYQIAETYAADEDYPLAEKYYTQSIQKSTINQYQKGLSYLRIADLNFKQFRNYLKAKTYYDSTVNTLPKNYPGYDLILKKNQNLQYLTDRYEIISLEDTLQAIAKLPEASRVAKIQALVNPVETATTNPVTTNFNSQLNYGAGTNNKLQPQNSFYFSNPTAISIGYSDFKRKWGNRKLENNWRQSVRTSAQETTQELANNTNGVSANTENTVAATKDKETLTKQYTENLPVNTDLLNKSNQKIIDAYYEIASFYLQELDDPIEAQEVYQTLLNRFPANQHLAATYYSLFLINKTADPNKSATYKEKLLKEFSGSPYAKIILDPSFSIRQSELETSVNKQYNDIFEQYRKKDFNVVIQQVNEATKSSPSNYLSPQFAYLKAIAVGRTNNVDSLLNAFNAITTQFPDDKLITPLVKDHTAYITQHLADFKKRTIALIDFDPNEPPFAAQQLTSNNQIAQNTQQKEQAPKSATQPQPAAKKPTETKTPEPAKPLPAAVRTDGLFTDAKSTAYYYVVHVADASLTLSSSRFGIGQFNRGNYAESNLRHQLKEFDNDQLIYVGNFSNFDDAKTYAAGISSQLKQIMKVPVNIYTGFIISKENFDKISSKSLLSRYMEFYKNNY</sequence>
<dbReference type="SMART" id="SM00028">
    <property type="entry name" value="TPR"/>
    <property type="match status" value="5"/>
</dbReference>